<keyword evidence="3" id="KW-1185">Reference proteome</keyword>
<dbReference type="Proteomes" id="UP001152622">
    <property type="component" value="Chromosome 10"/>
</dbReference>
<proteinExistence type="predicted"/>
<evidence type="ECO:0000256" key="1">
    <source>
        <dbReference type="SAM" id="MobiDB-lite"/>
    </source>
</evidence>
<dbReference type="EMBL" id="JAINUF010000010">
    <property type="protein sequence ID" value="KAJ8348681.1"/>
    <property type="molecule type" value="Genomic_DNA"/>
</dbReference>
<protein>
    <submittedName>
        <fullName evidence="2">Uncharacterized protein</fullName>
    </submittedName>
</protein>
<accession>A0A9Q1F0N9</accession>
<feature type="region of interest" description="Disordered" evidence="1">
    <location>
        <begin position="108"/>
        <end position="135"/>
    </location>
</feature>
<feature type="region of interest" description="Disordered" evidence="1">
    <location>
        <begin position="172"/>
        <end position="191"/>
    </location>
</feature>
<comment type="caution">
    <text evidence="2">The sequence shown here is derived from an EMBL/GenBank/DDBJ whole genome shotgun (WGS) entry which is preliminary data.</text>
</comment>
<gene>
    <name evidence="2" type="ORF">SKAU_G00272700</name>
</gene>
<evidence type="ECO:0000313" key="2">
    <source>
        <dbReference type="EMBL" id="KAJ8348681.1"/>
    </source>
</evidence>
<evidence type="ECO:0000313" key="3">
    <source>
        <dbReference type="Proteomes" id="UP001152622"/>
    </source>
</evidence>
<sequence>MGMRDEEERPLCEEKPKWRTDKNMFEVIAREERRIQCKYNWKAGFLRTVTDRFTCDRRCACVDGGRSENTRRRKSRQGADQTNRRSAPWMTASPGPGEALRHCAALHTQGSPSKCSGGGRETRALTPPQPSHNVRREINDEENRHGGFKCDPQLASPDGSLPLLSGWRSPALSGARRELSSHRQMPMCYKT</sequence>
<name>A0A9Q1F0N9_SYNKA</name>
<reference evidence="2" key="1">
    <citation type="journal article" date="2023" name="Science">
        <title>Genome structures resolve the early diversification of teleost fishes.</title>
        <authorList>
            <person name="Parey E."/>
            <person name="Louis A."/>
            <person name="Montfort J."/>
            <person name="Bouchez O."/>
            <person name="Roques C."/>
            <person name="Iampietro C."/>
            <person name="Lluch J."/>
            <person name="Castinel A."/>
            <person name="Donnadieu C."/>
            <person name="Desvignes T."/>
            <person name="Floi Bucao C."/>
            <person name="Jouanno E."/>
            <person name="Wen M."/>
            <person name="Mejri S."/>
            <person name="Dirks R."/>
            <person name="Jansen H."/>
            <person name="Henkel C."/>
            <person name="Chen W.J."/>
            <person name="Zahm M."/>
            <person name="Cabau C."/>
            <person name="Klopp C."/>
            <person name="Thompson A.W."/>
            <person name="Robinson-Rechavi M."/>
            <person name="Braasch I."/>
            <person name="Lecointre G."/>
            <person name="Bobe J."/>
            <person name="Postlethwait J.H."/>
            <person name="Berthelot C."/>
            <person name="Roest Crollius H."/>
            <person name="Guiguen Y."/>
        </authorList>
    </citation>
    <scope>NUCLEOTIDE SEQUENCE</scope>
    <source>
        <strain evidence="2">WJC10195</strain>
    </source>
</reference>
<organism evidence="2 3">
    <name type="scientific">Synaphobranchus kaupii</name>
    <name type="common">Kaup's arrowtooth eel</name>
    <dbReference type="NCBI Taxonomy" id="118154"/>
    <lineage>
        <taxon>Eukaryota</taxon>
        <taxon>Metazoa</taxon>
        <taxon>Chordata</taxon>
        <taxon>Craniata</taxon>
        <taxon>Vertebrata</taxon>
        <taxon>Euteleostomi</taxon>
        <taxon>Actinopterygii</taxon>
        <taxon>Neopterygii</taxon>
        <taxon>Teleostei</taxon>
        <taxon>Anguilliformes</taxon>
        <taxon>Synaphobranchidae</taxon>
        <taxon>Synaphobranchus</taxon>
    </lineage>
</organism>
<feature type="region of interest" description="Disordered" evidence="1">
    <location>
        <begin position="65"/>
        <end position="93"/>
    </location>
</feature>
<dbReference type="AlphaFoldDB" id="A0A9Q1F0N9"/>